<dbReference type="InterPro" id="IPR057986">
    <property type="entry name" value="TPR_Rlf/292/654"/>
</dbReference>
<feature type="compositionally biased region" description="Basic and acidic residues" evidence="13">
    <location>
        <begin position="1627"/>
        <end position="1636"/>
    </location>
</feature>
<dbReference type="SMART" id="SM00355">
    <property type="entry name" value="ZnF_C2H2"/>
    <property type="match status" value="7"/>
</dbReference>
<feature type="compositionally biased region" description="Basic residues" evidence="13">
    <location>
        <begin position="1552"/>
        <end position="1563"/>
    </location>
</feature>
<keyword evidence="6 12" id="KW-0863">Zinc-finger</keyword>
<dbReference type="GO" id="GO:0008270">
    <property type="term" value="F:zinc ion binding"/>
    <property type="evidence" value="ECO:0007669"/>
    <property type="project" value="UniProtKB-KW"/>
</dbReference>
<keyword evidence="5" id="KW-0677">Repeat</keyword>
<organism evidence="15 16">
    <name type="scientific">Gasterosteus aculeatus aculeatus</name>
    <name type="common">three-spined stickleback</name>
    <dbReference type="NCBI Taxonomy" id="481459"/>
    <lineage>
        <taxon>Eukaryota</taxon>
        <taxon>Metazoa</taxon>
        <taxon>Chordata</taxon>
        <taxon>Craniata</taxon>
        <taxon>Vertebrata</taxon>
        <taxon>Euteleostomi</taxon>
        <taxon>Actinopterygii</taxon>
        <taxon>Neopterygii</taxon>
        <taxon>Teleostei</taxon>
        <taxon>Neoteleostei</taxon>
        <taxon>Acanthomorphata</taxon>
        <taxon>Eupercaria</taxon>
        <taxon>Perciformes</taxon>
        <taxon>Cottioidei</taxon>
        <taxon>Gasterosteales</taxon>
        <taxon>Gasterosteidae</taxon>
        <taxon>Gasterosteus</taxon>
    </lineage>
</organism>
<evidence type="ECO:0000256" key="6">
    <source>
        <dbReference type="ARBA" id="ARBA00022771"/>
    </source>
</evidence>
<feature type="compositionally biased region" description="Basic and acidic residues" evidence="13">
    <location>
        <begin position="1178"/>
        <end position="1193"/>
    </location>
</feature>
<feature type="compositionally biased region" description="Polar residues" evidence="13">
    <location>
        <begin position="1674"/>
        <end position="1699"/>
    </location>
</feature>
<protein>
    <recommendedName>
        <fullName evidence="14">C2H2-type domain-containing protein</fullName>
    </recommendedName>
</protein>
<comment type="similarity">
    <text evidence="2">Belongs to the krueppel C2H2-type zinc-finger protein family.</text>
</comment>
<feature type="compositionally biased region" description="Basic and acidic residues" evidence="13">
    <location>
        <begin position="639"/>
        <end position="653"/>
    </location>
</feature>
<keyword evidence="16" id="KW-1185">Reference proteome</keyword>
<dbReference type="GO" id="GO:0000981">
    <property type="term" value="F:DNA-binding transcription factor activity, RNA polymerase II-specific"/>
    <property type="evidence" value="ECO:0007669"/>
    <property type="project" value="TreeGrafter"/>
</dbReference>
<comment type="subcellular location">
    <subcellularLocation>
        <location evidence="1">Nucleus</location>
    </subcellularLocation>
</comment>
<dbReference type="GO" id="GO:0003677">
    <property type="term" value="F:DNA binding"/>
    <property type="evidence" value="ECO:0007669"/>
    <property type="project" value="UniProtKB-KW"/>
</dbReference>
<evidence type="ECO:0000256" key="10">
    <source>
        <dbReference type="ARBA" id="ARBA00023163"/>
    </source>
</evidence>
<feature type="region of interest" description="Disordered" evidence="13">
    <location>
        <begin position="1048"/>
        <end position="1116"/>
    </location>
</feature>
<feature type="compositionally biased region" description="Low complexity" evidence="13">
    <location>
        <begin position="1844"/>
        <end position="1871"/>
    </location>
</feature>
<feature type="compositionally biased region" description="Basic and acidic residues" evidence="13">
    <location>
        <begin position="1778"/>
        <end position="1793"/>
    </location>
</feature>
<dbReference type="PANTHER" id="PTHR15507">
    <property type="entry name" value="ZINC FINGER PROTEIN RLF"/>
    <property type="match status" value="1"/>
</dbReference>
<dbReference type="InterPro" id="IPR013087">
    <property type="entry name" value="Znf_C2H2_type"/>
</dbReference>
<feature type="compositionally biased region" description="Basic and acidic residues" evidence="13">
    <location>
        <begin position="943"/>
        <end position="952"/>
    </location>
</feature>
<feature type="compositionally biased region" description="Basic residues" evidence="13">
    <location>
        <begin position="622"/>
        <end position="634"/>
    </location>
</feature>
<feature type="compositionally biased region" description="Polar residues" evidence="13">
    <location>
        <begin position="1275"/>
        <end position="1284"/>
    </location>
</feature>
<feature type="compositionally biased region" description="Basic and acidic residues" evidence="13">
    <location>
        <begin position="1894"/>
        <end position="1907"/>
    </location>
</feature>
<feature type="compositionally biased region" description="Polar residues" evidence="13">
    <location>
        <begin position="667"/>
        <end position="676"/>
    </location>
</feature>
<keyword evidence="4" id="KW-0479">Metal-binding</keyword>
<feature type="compositionally biased region" description="Acidic residues" evidence="13">
    <location>
        <begin position="1103"/>
        <end position="1116"/>
    </location>
</feature>
<feature type="compositionally biased region" description="Basic and acidic residues" evidence="13">
    <location>
        <begin position="1446"/>
        <end position="1457"/>
    </location>
</feature>
<evidence type="ECO:0000313" key="16">
    <source>
        <dbReference type="Proteomes" id="UP000007635"/>
    </source>
</evidence>
<feature type="compositionally biased region" description="Basic and acidic residues" evidence="13">
    <location>
        <begin position="1588"/>
        <end position="1597"/>
    </location>
</feature>
<proteinExistence type="inferred from homology"/>
<feature type="domain" description="C2H2-type" evidence="14">
    <location>
        <begin position="1392"/>
        <end position="1421"/>
    </location>
</feature>
<reference evidence="15" key="2">
    <citation type="submission" date="2025-08" db="UniProtKB">
        <authorList>
            <consortium name="Ensembl"/>
        </authorList>
    </citation>
    <scope>IDENTIFICATION</scope>
</reference>
<evidence type="ECO:0000259" key="14">
    <source>
        <dbReference type="PROSITE" id="PS50157"/>
    </source>
</evidence>
<feature type="region of interest" description="Disordered" evidence="13">
    <location>
        <begin position="1001"/>
        <end position="1031"/>
    </location>
</feature>
<feature type="compositionally biased region" description="Basic residues" evidence="13">
    <location>
        <begin position="1834"/>
        <end position="1843"/>
    </location>
</feature>
<name>A0AAQ4PJC7_GASAC</name>
<evidence type="ECO:0000256" key="11">
    <source>
        <dbReference type="ARBA" id="ARBA00023242"/>
    </source>
</evidence>
<dbReference type="GO" id="GO:0005634">
    <property type="term" value="C:nucleus"/>
    <property type="evidence" value="ECO:0007669"/>
    <property type="project" value="UniProtKB-SubCell"/>
</dbReference>
<evidence type="ECO:0000256" key="13">
    <source>
        <dbReference type="SAM" id="MobiDB-lite"/>
    </source>
</evidence>
<feature type="region of interest" description="Disordered" evidence="13">
    <location>
        <begin position="588"/>
        <end position="676"/>
    </location>
</feature>
<reference evidence="15" key="3">
    <citation type="submission" date="2025-09" db="UniProtKB">
        <authorList>
            <consortium name="Ensembl"/>
        </authorList>
    </citation>
    <scope>IDENTIFICATION</scope>
</reference>
<dbReference type="PROSITE" id="PS50157">
    <property type="entry name" value="ZINC_FINGER_C2H2_2"/>
    <property type="match status" value="2"/>
</dbReference>
<reference evidence="15 16" key="1">
    <citation type="journal article" date="2021" name="G3 (Bethesda)">
        <title>Improved contiguity of the threespine stickleback genome using long-read sequencing.</title>
        <authorList>
            <person name="Nath S."/>
            <person name="Shaw D.E."/>
            <person name="White M.A."/>
        </authorList>
    </citation>
    <scope>NUCLEOTIDE SEQUENCE [LARGE SCALE GENOMIC DNA]</scope>
    <source>
        <strain evidence="15 16">Lake Benthic</strain>
    </source>
</reference>
<feature type="compositionally biased region" description="Polar residues" evidence="13">
    <location>
        <begin position="1218"/>
        <end position="1242"/>
    </location>
</feature>
<feature type="domain" description="C2H2-type" evidence="14">
    <location>
        <begin position="1422"/>
        <end position="1450"/>
    </location>
</feature>
<dbReference type="GeneTree" id="ENSGT00950000183034"/>
<feature type="compositionally biased region" description="Basic and acidic residues" evidence="13">
    <location>
        <begin position="1296"/>
        <end position="1314"/>
    </location>
</feature>
<sequence>MAEERSVYDLEGLEKQLESLLSRYPSDEIRADGKPFCSEFRKLVEEYASRWQVPLPQLRILEIALRYFARASPFFTSNCDHVIHTLSSLALSVFELLLFFEQKDFNQEPLNHFSVTFQECHSVLARHQNVHLLQVERLVHGGGPWAGAALHAMLTESSLPQSEADGCIVSEPPVFLELRVRYLLSCERVGEAAALARCCARHPAAGQHLFFLQVYLTWLFKTSQHDRLHKEVAELNGKDAIHIICSLECEEKDELLLALSRAFLSQQLRRGDMCYLCDLVFIWSKLHSRLNTSKQALLEESNQLIVSATNVNSIFPFIRAILQEVRHLNCFVCIFLFARILIFNLLFSPAQLGEDGIQFCVELCANALGSCLPCDVITKSLIYKTIAVLLPNDLEVSRACALLIFFLERSVEAYKLLYLLYMHPDQEYQVEYTPIRNHVRFETLQVLKKDLYFDPEFWNLTALRSNCLKLMSDKVVGGALEEIMENKWILSYCAKEPASRSSKSTCCKGSKGAAAKKRRHKEDGRHDVDTASKGLKVGPGKARLHVGHSIQKKGSQRSLSSAPLRRSFWQLDRLKDNVPVGYGELRRTTRLSEKNPPKRRIRQPKWLLEDSGNPGENEGVPKTKKQMRHQKHHGSNVVKRSETVDFKNNDKHKPPVNSHLTARENSSKPQKGFSSSLPQVVLELSLPDNELMGTFNEDTCNRQRGFPQVLLYRPTLKVPATSEPAKTVHRKEVILRARDAAMFAQQLHCYARRQKGKGVKPNIQGSVSTITRSSVLGSPPKEPERELCDKPAADNEGGIIALHTAEAGRITQSPGLEKALETRTTKAVSQRTLSERELSEKLAAEVRVADASETPAAAETTEAPMLDKVLRAPTVASASKLCDESAVEMRVTIASTAPKVAPSSDLDQVSRAVKAASKSTTSAEVFQSSPLTNNQMVVLDKIPSRSRTEAAETRPSLSPDDPGDERRELKSLTGKSPVAKADGPEVLAAVCGSQSAVDTTEVLPKLPKGRVPCENESGGTTGTTSPDRDSMNDLSALTLVTEMVTELTPGALARDVESRKQPSPGDGTSKQPTPGSKSSAPHTRTTSTCSVVGDAQGKGTQDFDPETIEDSDLPESEESKLEFSCTFCNKVFKGSRVVEHAMFHYRKDECMFCGTMFKDDLLAMMHLSDHIEKLKRIKEADGNNVPETKDPSAKAKTTNASFRRRSSRRTRRSADCPKSTSLPHSTPSGSRQLRSSVSPTSANERKETPSRLLRCKTLKVNGHIGKKTDHDGPQRQKTPVTQQDISRKRLQGNRHTGKDSSPDKQSERAVEGQRAEAQEKVCCPVEGCDWSTDLSKRCALLYHALDDHYGEVGPLKVAFRIENGKCSNCKRVMWSFEHFQHHVERHRLSPRHPCLHRECTSRFKTGFEMRRHARTHNPLQAVCCAPGCSQLFICLWALNLHEKEHYSSKPTKPDTDANKQTGHKPRNAPSGKSRSDQRPKAPLAAVIVDNPGTEIAPCKLRGEPTEKHAPLPTAVKEESKERNETKDLHVLKNLSNKDTSSPPASPNLRLRQTLRKVTSKTRSPKVISSSGQIRDDAEDPKRRGRPPKSKEAVHDENTTAGPTDQSVPGNAAPIADLPAESPNASNESKEQVKEVVDPTEASVNKSESRSTNKLMNNNPVKQKEKEHDPPAASCTKTATRLDQSVSTTSADKRLQSTAENLHKVKKRSAPKESRTASSKKHKVTNSEANIKLVKKEPEGEEEAENKDSTQSGCGNFVPSVPPNSVSERTAPPKTQEAPVEKPKNSIRKAEGKKEKRTHSASSDSDQMKKKHKGVNEEDNITLKGRRADASKSSALKKKVRSKSAVRQAGAKAATDASPSSGAASGLSDATSPPAEQSAQQGTKKDKSKKPHIPKNPDRKEAGEKRGDAQVAEGQAEPPPVVEEGTTPPAAIGSDPVAQEDPKYAALREALAGYSSRPHGRPPPTAYLDEKYITMPKRRKDQQPAPSSQRSPPPRQSAAAGRQRCTNCFARFDGAEDLQRHVTLQKCSSLFGFESDDEGNS</sequence>
<accession>A0AAQ4PJC7</accession>
<evidence type="ECO:0000256" key="4">
    <source>
        <dbReference type="ARBA" id="ARBA00022723"/>
    </source>
</evidence>
<keyword evidence="8" id="KW-0805">Transcription regulation</keyword>
<feature type="compositionally biased region" description="Polar residues" evidence="13">
    <location>
        <begin position="1641"/>
        <end position="1660"/>
    </location>
</feature>
<evidence type="ECO:0000313" key="15">
    <source>
        <dbReference type="Ensembl" id="ENSGACP00000038894.1"/>
    </source>
</evidence>
<feature type="region of interest" description="Disordered" evidence="13">
    <location>
        <begin position="1446"/>
        <end position="2002"/>
    </location>
</feature>
<dbReference type="PANTHER" id="PTHR15507:SF16">
    <property type="entry name" value="ZINC FINGER PROTEIN 654"/>
    <property type="match status" value="1"/>
</dbReference>
<keyword evidence="3" id="KW-0597">Phosphoprotein</keyword>
<dbReference type="InterPro" id="IPR052251">
    <property type="entry name" value="GH-ZnFinger_Regulators"/>
</dbReference>
<feature type="region of interest" description="Disordered" evidence="13">
    <location>
        <begin position="504"/>
        <end position="540"/>
    </location>
</feature>
<evidence type="ECO:0000256" key="1">
    <source>
        <dbReference type="ARBA" id="ARBA00004123"/>
    </source>
</evidence>
<evidence type="ECO:0000256" key="9">
    <source>
        <dbReference type="ARBA" id="ARBA00023125"/>
    </source>
</evidence>
<evidence type="ECO:0000256" key="7">
    <source>
        <dbReference type="ARBA" id="ARBA00022833"/>
    </source>
</evidence>
<dbReference type="Ensembl" id="ENSGACT00000038784.1">
    <property type="protein sequence ID" value="ENSGACP00000038894.1"/>
    <property type="gene ID" value="ENSGACG00000035946.1"/>
</dbReference>
<dbReference type="Pfam" id="PF25580">
    <property type="entry name" value="TPR_Rlf"/>
    <property type="match status" value="2"/>
</dbReference>
<evidence type="ECO:0000256" key="12">
    <source>
        <dbReference type="PROSITE-ProRule" id="PRU00042"/>
    </source>
</evidence>
<feature type="region of interest" description="Disordered" evidence="13">
    <location>
        <begin position="943"/>
        <end position="980"/>
    </location>
</feature>
<keyword evidence="9" id="KW-0238">DNA-binding</keyword>
<feature type="compositionally biased region" description="Low complexity" evidence="13">
    <location>
        <begin position="504"/>
        <end position="513"/>
    </location>
</feature>
<keyword evidence="10" id="KW-0804">Transcription</keyword>
<feature type="compositionally biased region" description="Basic and acidic residues" evidence="13">
    <location>
        <begin position="1500"/>
        <end position="1530"/>
    </location>
</feature>
<keyword evidence="11" id="KW-0539">Nucleus</keyword>
<feature type="compositionally biased region" description="Basic and acidic residues" evidence="13">
    <location>
        <begin position="521"/>
        <end position="530"/>
    </location>
</feature>
<dbReference type="Proteomes" id="UP000007635">
    <property type="component" value="Chromosome I"/>
</dbReference>
<feature type="compositionally biased region" description="Low complexity" evidence="13">
    <location>
        <begin position="1982"/>
        <end position="2002"/>
    </location>
</feature>
<evidence type="ECO:0000256" key="2">
    <source>
        <dbReference type="ARBA" id="ARBA00006991"/>
    </source>
</evidence>
<feature type="region of interest" description="Disordered" evidence="13">
    <location>
        <begin position="1178"/>
        <end position="1314"/>
    </location>
</feature>
<evidence type="ECO:0000256" key="8">
    <source>
        <dbReference type="ARBA" id="ARBA00023015"/>
    </source>
</evidence>
<feature type="compositionally biased region" description="Polar residues" evidence="13">
    <location>
        <begin position="1533"/>
        <end position="1542"/>
    </location>
</feature>
<evidence type="ECO:0000256" key="5">
    <source>
        <dbReference type="ARBA" id="ARBA00022737"/>
    </source>
</evidence>
<dbReference type="PROSITE" id="PS00028">
    <property type="entry name" value="ZINC_FINGER_C2H2_1"/>
    <property type="match status" value="2"/>
</dbReference>
<evidence type="ECO:0000256" key="3">
    <source>
        <dbReference type="ARBA" id="ARBA00022553"/>
    </source>
</evidence>
<feature type="compositionally biased region" description="Polar residues" evidence="13">
    <location>
        <begin position="1598"/>
        <end position="1608"/>
    </location>
</feature>
<feature type="compositionally biased region" description="Polar residues" evidence="13">
    <location>
        <begin position="1066"/>
        <end position="1090"/>
    </location>
</feature>
<keyword evidence="7" id="KW-0862">Zinc</keyword>
<feature type="compositionally biased region" description="Basic residues" evidence="13">
    <location>
        <begin position="1202"/>
        <end position="1211"/>
    </location>
</feature>